<dbReference type="Gene3D" id="2.60.120.10">
    <property type="entry name" value="Jelly Rolls"/>
    <property type="match status" value="1"/>
</dbReference>
<dbReference type="RefSeq" id="WP_184141127.1">
    <property type="nucleotide sequence ID" value="NZ_JACHIK010000002.1"/>
</dbReference>
<dbReference type="AlphaFoldDB" id="A0A7W7YSH6"/>
<dbReference type="EMBL" id="JACHIK010000002">
    <property type="protein sequence ID" value="MBB5041429.1"/>
    <property type="molecule type" value="Genomic_DNA"/>
</dbReference>
<dbReference type="InterPro" id="IPR014710">
    <property type="entry name" value="RmlC-like_jellyroll"/>
</dbReference>
<protein>
    <submittedName>
        <fullName evidence="3">Hemoglobin</fullName>
    </submittedName>
</protein>
<evidence type="ECO:0000256" key="1">
    <source>
        <dbReference type="SAM" id="MobiDB-lite"/>
    </source>
</evidence>
<comment type="caution">
    <text evidence="3">The sequence shown here is derived from an EMBL/GenBank/DDBJ whole genome shotgun (WGS) entry which is preliminary data.</text>
</comment>
<sequence length="102" mass="11324">MATIPAQMPEGFEAYGRSPDFTPETLPPRLQSAHTTKAGTWAMLHVIEGEVLYRLEPPHHGEQRAKAGEAIVIEAEVPHRVAFTAPGRIFVEFYRKKDSGTP</sequence>
<proteinExistence type="predicted"/>
<evidence type="ECO:0000313" key="3">
    <source>
        <dbReference type="EMBL" id="MBB5041429.1"/>
    </source>
</evidence>
<gene>
    <name evidence="3" type="ORF">HNQ66_000812</name>
</gene>
<dbReference type="InterPro" id="IPR015392">
    <property type="entry name" value="TehB/YeaR-like_dom"/>
</dbReference>
<evidence type="ECO:0000313" key="4">
    <source>
        <dbReference type="Proteomes" id="UP000535406"/>
    </source>
</evidence>
<dbReference type="SUPFAM" id="SSF51197">
    <property type="entry name" value="Clavaminate synthase-like"/>
    <property type="match status" value="1"/>
</dbReference>
<dbReference type="Proteomes" id="UP000535406">
    <property type="component" value="Unassembled WGS sequence"/>
</dbReference>
<evidence type="ECO:0000259" key="2">
    <source>
        <dbReference type="Pfam" id="PF09313"/>
    </source>
</evidence>
<organism evidence="3 4">
    <name type="scientific">Shinella fusca</name>
    <dbReference type="NCBI Taxonomy" id="544480"/>
    <lineage>
        <taxon>Bacteria</taxon>
        <taxon>Pseudomonadati</taxon>
        <taxon>Pseudomonadota</taxon>
        <taxon>Alphaproteobacteria</taxon>
        <taxon>Hyphomicrobiales</taxon>
        <taxon>Rhizobiaceae</taxon>
        <taxon>Shinella</taxon>
    </lineage>
</organism>
<feature type="domain" description="TehB/YeaR-like" evidence="2">
    <location>
        <begin position="17"/>
        <end position="86"/>
    </location>
</feature>
<feature type="region of interest" description="Disordered" evidence="1">
    <location>
        <begin position="1"/>
        <end position="24"/>
    </location>
</feature>
<keyword evidence="4" id="KW-1185">Reference proteome</keyword>
<reference evidence="3 4" key="1">
    <citation type="submission" date="2020-08" db="EMBL/GenBank/DDBJ databases">
        <title>Genomic Encyclopedia of Type Strains, Phase IV (KMG-IV): sequencing the most valuable type-strain genomes for metagenomic binning, comparative biology and taxonomic classification.</title>
        <authorList>
            <person name="Goeker M."/>
        </authorList>
    </citation>
    <scope>NUCLEOTIDE SEQUENCE [LARGE SCALE GENOMIC DNA]</scope>
    <source>
        <strain evidence="3 4">DSM 21319</strain>
    </source>
</reference>
<dbReference type="Pfam" id="PF09313">
    <property type="entry name" value="TehB-like"/>
    <property type="match status" value="1"/>
</dbReference>
<accession>A0A7W7YSH6</accession>
<name>A0A7W7YSH6_9HYPH</name>